<keyword evidence="5 7" id="KW-0411">Iron-sulfur</keyword>
<dbReference type="eggNOG" id="COG1905">
    <property type="taxonomic scope" value="Bacteria"/>
</dbReference>
<dbReference type="GO" id="GO:0003677">
    <property type="term" value="F:DNA binding"/>
    <property type="evidence" value="ECO:0007669"/>
    <property type="project" value="UniProtKB-KW"/>
</dbReference>
<evidence type="ECO:0000256" key="7">
    <source>
        <dbReference type="PIRSR" id="PIRSR000216-1"/>
    </source>
</evidence>
<keyword evidence="9" id="KW-1185">Reference proteome</keyword>
<dbReference type="InterPro" id="IPR041921">
    <property type="entry name" value="NuoE_N"/>
</dbReference>
<evidence type="ECO:0000256" key="5">
    <source>
        <dbReference type="ARBA" id="ARBA00023014"/>
    </source>
</evidence>
<comment type="similarity">
    <text evidence="1">Belongs to the complex I 24 kDa subunit family.</text>
</comment>
<dbReference type="InterPro" id="IPR036249">
    <property type="entry name" value="Thioredoxin-like_sf"/>
</dbReference>
<evidence type="ECO:0000313" key="9">
    <source>
        <dbReference type="Proteomes" id="UP000007039"/>
    </source>
</evidence>
<evidence type="ECO:0000256" key="3">
    <source>
        <dbReference type="ARBA" id="ARBA00022723"/>
    </source>
</evidence>
<dbReference type="SUPFAM" id="SSF52833">
    <property type="entry name" value="Thioredoxin-like"/>
    <property type="match status" value="1"/>
</dbReference>
<evidence type="ECO:0000256" key="2">
    <source>
        <dbReference type="ARBA" id="ARBA00022714"/>
    </source>
</evidence>
<evidence type="ECO:0000256" key="6">
    <source>
        <dbReference type="ARBA" id="ARBA00034078"/>
    </source>
</evidence>
<proteinExistence type="inferred from homology"/>
<dbReference type="AlphaFoldDB" id="E4TF16"/>
<dbReference type="STRING" id="768670.Calni_1548"/>
<evidence type="ECO:0000256" key="4">
    <source>
        <dbReference type="ARBA" id="ARBA00023004"/>
    </source>
</evidence>
<feature type="binding site" evidence="7">
    <location>
        <position position="132"/>
    </location>
    <ligand>
        <name>[2Fe-2S] cluster</name>
        <dbReference type="ChEBI" id="CHEBI:190135"/>
    </ligand>
</feature>
<dbReference type="InterPro" id="IPR002023">
    <property type="entry name" value="NuoE-like"/>
</dbReference>
<keyword evidence="2 7" id="KW-0001">2Fe-2S</keyword>
<comment type="cofactor">
    <cofactor evidence="6">
        <name>[2Fe-2S] cluster</name>
        <dbReference type="ChEBI" id="CHEBI:190135"/>
    </cofactor>
</comment>
<dbReference type="EMBL" id="CP002347">
    <property type="protein sequence ID" value="ADR19456.1"/>
    <property type="molecule type" value="Genomic_DNA"/>
</dbReference>
<sequence>MFGRPTLPSEDKRWKIIQNTMKKNGYNPDSLIEVLHAVQEYFGYIDEDALKFVSESLNIPYSRAYSVATFYHYFTLKPQGEHICVVCTGTACYIKGANQLLAHLKNHHDLSDGDTTKDGKVSLLTARCVGACSLAPVVVVDNKILGEINSEKLDDVIKGCRDAV</sequence>
<name>E4TF16_CALNY</name>
<comment type="cofactor">
    <cofactor evidence="7">
        <name>[2Fe-2S] cluster</name>
        <dbReference type="ChEBI" id="CHEBI:190135"/>
    </cofactor>
    <text evidence="7">Binds 1 [2Fe-2S] cluster.</text>
</comment>
<reference key="1">
    <citation type="submission" date="2010-11" db="EMBL/GenBank/DDBJ databases">
        <title>The complete genome of chromosome of Calditerrivibrio nitroreducens DSM 19672.</title>
        <authorList>
            <consortium name="US DOE Joint Genome Institute (JGI-PGF)"/>
            <person name="Lucas S."/>
            <person name="Copeland A."/>
            <person name="Lapidus A."/>
            <person name="Bruce D."/>
            <person name="Goodwin L."/>
            <person name="Pitluck S."/>
            <person name="Kyrpides N."/>
            <person name="Mavromatis K."/>
            <person name="Ivanova N."/>
            <person name="Mikhailova N."/>
            <person name="Zeytun A."/>
            <person name="Brettin T."/>
            <person name="Detter J.C."/>
            <person name="Tapia R."/>
            <person name="Han C."/>
            <person name="Land M."/>
            <person name="Hauser L."/>
            <person name="Markowitz V."/>
            <person name="Cheng J.-F."/>
            <person name="Hugenholtz P."/>
            <person name="Woyke T."/>
            <person name="Wu D."/>
            <person name="Spring S."/>
            <person name="Schroeder M."/>
            <person name="Brambilla E."/>
            <person name="Klenk H.-P."/>
            <person name="Eisen J.A."/>
        </authorList>
    </citation>
    <scope>NUCLEOTIDE SEQUENCE [LARGE SCALE GENOMIC DNA]</scope>
    <source>
        <strain>DSM 19672</strain>
    </source>
</reference>
<keyword evidence="8" id="KW-0371">Homeobox</keyword>
<dbReference type="InterPro" id="IPR042128">
    <property type="entry name" value="NuoE_dom"/>
</dbReference>
<dbReference type="RefSeq" id="WP_013451667.1">
    <property type="nucleotide sequence ID" value="NC_014758.1"/>
</dbReference>
<dbReference type="CDD" id="cd03064">
    <property type="entry name" value="TRX_Fd_NuoE"/>
    <property type="match status" value="1"/>
</dbReference>
<dbReference type="Proteomes" id="UP000007039">
    <property type="component" value="Chromosome"/>
</dbReference>
<feature type="binding site" evidence="7">
    <location>
        <position position="87"/>
    </location>
    <ligand>
        <name>[2Fe-2S] cluster</name>
        <dbReference type="ChEBI" id="CHEBI:190135"/>
    </ligand>
</feature>
<protein>
    <submittedName>
        <fullName evidence="8">NAD(P)-dependent nickel-iron dehydrogenase diaphorase component subunit HoxE</fullName>
    </submittedName>
</protein>
<feature type="binding site" evidence="7">
    <location>
        <position position="92"/>
    </location>
    <ligand>
        <name>[2Fe-2S] cluster</name>
        <dbReference type="ChEBI" id="CHEBI:190135"/>
    </ligand>
</feature>
<dbReference type="PIRSF" id="PIRSF000216">
    <property type="entry name" value="NADH_DH_24kDa"/>
    <property type="match status" value="1"/>
</dbReference>
<evidence type="ECO:0000256" key="1">
    <source>
        <dbReference type="ARBA" id="ARBA00010643"/>
    </source>
</evidence>
<dbReference type="Pfam" id="PF01257">
    <property type="entry name" value="2Fe-2S_thioredx"/>
    <property type="match status" value="1"/>
</dbReference>
<dbReference type="GO" id="GO:0051537">
    <property type="term" value="F:2 iron, 2 sulfur cluster binding"/>
    <property type="evidence" value="ECO:0007669"/>
    <property type="project" value="UniProtKB-KW"/>
</dbReference>
<keyword evidence="4 7" id="KW-0408">Iron</keyword>
<dbReference type="GO" id="GO:0046872">
    <property type="term" value="F:metal ion binding"/>
    <property type="evidence" value="ECO:0007669"/>
    <property type="project" value="UniProtKB-KW"/>
</dbReference>
<accession>E4TF16</accession>
<dbReference type="PANTHER" id="PTHR43342:SF2">
    <property type="entry name" value="POTENTIAL NAD-REDUCING HYDROGENASE SUBUNIT"/>
    <property type="match status" value="1"/>
</dbReference>
<dbReference type="HOGENOM" id="CLU_054362_2_1_0"/>
<dbReference type="Gene3D" id="1.10.10.1590">
    <property type="entry name" value="NADH-quinone oxidoreductase subunit E"/>
    <property type="match status" value="1"/>
</dbReference>
<evidence type="ECO:0000313" key="8">
    <source>
        <dbReference type="EMBL" id="ADR19456.1"/>
    </source>
</evidence>
<dbReference type="GO" id="GO:0016491">
    <property type="term" value="F:oxidoreductase activity"/>
    <property type="evidence" value="ECO:0007669"/>
    <property type="project" value="InterPro"/>
</dbReference>
<keyword evidence="3 7" id="KW-0479">Metal-binding</keyword>
<dbReference type="NCBIfam" id="NF005747">
    <property type="entry name" value="PRK07571.1"/>
    <property type="match status" value="1"/>
</dbReference>
<dbReference type="Gene3D" id="3.40.30.10">
    <property type="entry name" value="Glutaredoxin"/>
    <property type="match status" value="1"/>
</dbReference>
<reference evidence="8 9" key="2">
    <citation type="journal article" date="2011" name="Stand. Genomic Sci.">
        <title>Complete genome sequence of Calditerrivibrio nitroreducens type strain (Yu37-1).</title>
        <authorList>
            <person name="Pitluck S."/>
            <person name="Sikorski J."/>
            <person name="Zeytun A."/>
            <person name="Lapidus A."/>
            <person name="Nolan M."/>
            <person name="Lucas S."/>
            <person name="Hammon N."/>
            <person name="Deshpande S."/>
            <person name="Cheng J.F."/>
            <person name="Tapia R."/>
            <person name="Han C."/>
            <person name="Goodwin L."/>
            <person name="Liolios K."/>
            <person name="Pagani I."/>
            <person name="Ivanova N."/>
            <person name="Mavromatis K."/>
            <person name="Pati A."/>
            <person name="Chen A."/>
            <person name="Palaniappan K."/>
            <person name="Hauser L."/>
            <person name="Chang Y.J."/>
            <person name="Jeffries C.D."/>
            <person name="Detter J.C."/>
            <person name="Brambilla E."/>
            <person name="Djao O.D."/>
            <person name="Rohde M."/>
            <person name="Spring S."/>
            <person name="Goker M."/>
            <person name="Woyke T."/>
            <person name="Bristow J."/>
            <person name="Eisen J.A."/>
            <person name="Markowitz V."/>
            <person name="Hugenholtz P."/>
            <person name="Kyrpides N.C."/>
            <person name="Klenk H.P."/>
            <person name="Land M."/>
        </authorList>
    </citation>
    <scope>NUCLEOTIDE SEQUENCE [LARGE SCALE GENOMIC DNA]</scope>
    <source>
        <strain evidence="9">DSM 19672 / NBRC 101217 / Yu37-1</strain>
    </source>
</reference>
<dbReference type="PANTHER" id="PTHR43342">
    <property type="entry name" value="NADH-QUINONE OXIDOREDUCTASE, E SUBUNIT"/>
    <property type="match status" value="1"/>
</dbReference>
<organism evidence="8 9">
    <name type="scientific">Calditerrivibrio nitroreducens (strain DSM 19672 / NBRC 101217 / Yu37-1)</name>
    <dbReference type="NCBI Taxonomy" id="768670"/>
    <lineage>
        <taxon>Bacteria</taxon>
        <taxon>Pseudomonadati</taxon>
        <taxon>Deferribacterota</taxon>
        <taxon>Deferribacteres</taxon>
        <taxon>Deferribacterales</taxon>
        <taxon>Calditerrivibrionaceae</taxon>
    </lineage>
</organism>
<gene>
    <name evidence="8" type="ordered locus">Calni_1548</name>
</gene>
<dbReference type="InterPro" id="IPR028431">
    <property type="entry name" value="NADP_DH_HndA-like"/>
</dbReference>
<dbReference type="KEGG" id="cni:Calni_1548"/>
<feature type="binding site" evidence="7">
    <location>
        <position position="128"/>
    </location>
    <ligand>
        <name>[2Fe-2S] cluster</name>
        <dbReference type="ChEBI" id="CHEBI:190135"/>
    </ligand>
</feature>